<dbReference type="EMBL" id="JAKGAQ010000001">
    <property type="protein sequence ID" value="MCF2870313.1"/>
    <property type="molecule type" value="Genomic_DNA"/>
</dbReference>
<evidence type="ECO:0000313" key="3">
    <source>
        <dbReference type="Proteomes" id="UP001200557"/>
    </source>
</evidence>
<keyword evidence="1" id="KW-0812">Transmembrane</keyword>
<dbReference type="Proteomes" id="UP001200557">
    <property type="component" value="Unassembled WGS sequence"/>
</dbReference>
<keyword evidence="3" id="KW-1185">Reference proteome</keyword>
<keyword evidence="1" id="KW-0472">Membrane</keyword>
<sequence length="283" mass="32091">MQDIVKQTIALVVGGVVVGLIMLLAERNIERDPELRILFQKTAIHREFMQAIVSGSVKYIDSVYAEDEEPLSDERLEQFSATVLDSSGLRFGGSLDTYYITNESADEPVVIQIISRNFEFAALGGDHGDEYYEDEVDIKVRLLPDESLYFVVATDNLVTTRYPDVNLDDQYVFFAVDEKPVIPISLHEYSSFDVYPENLVRKNPLVFALLSLVGLGSIALFGFVALLGLFLKNKIEFLARITSAKDIAQSQLVIDFVRDNRKNKFAQIEDELKVQREKYEVKE</sequence>
<organism evidence="2 3">
    <name type="scientific">Octadecabacter dasysiphoniae</name>
    <dbReference type="NCBI Taxonomy" id="2909341"/>
    <lineage>
        <taxon>Bacteria</taxon>
        <taxon>Pseudomonadati</taxon>
        <taxon>Pseudomonadota</taxon>
        <taxon>Alphaproteobacteria</taxon>
        <taxon>Rhodobacterales</taxon>
        <taxon>Roseobacteraceae</taxon>
        <taxon>Octadecabacter</taxon>
    </lineage>
</organism>
<keyword evidence="1" id="KW-1133">Transmembrane helix</keyword>
<accession>A0ABS9CT12</accession>
<evidence type="ECO:0000313" key="2">
    <source>
        <dbReference type="EMBL" id="MCF2870313.1"/>
    </source>
</evidence>
<protein>
    <submittedName>
        <fullName evidence="2">Uncharacterized protein</fullName>
    </submittedName>
</protein>
<gene>
    <name evidence="2" type="ORF">L0664_04470</name>
</gene>
<proteinExistence type="predicted"/>
<dbReference type="RefSeq" id="WP_235224418.1">
    <property type="nucleotide sequence ID" value="NZ_JAKGAQ010000001.1"/>
</dbReference>
<reference evidence="2 3" key="1">
    <citation type="submission" date="2022-01" db="EMBL/GenBank/DDBJ databases">
        <title>Octadecabacter sp. nov., isolated from a marine alga.</title>
        <authorList>
            <person name="Jin M.S."/>
            <person name="Kim H.M."/>
            <person name="Han D.M."/>
            <person name="Jung J.J."/>
            <person name="Jeon C.O."/>
        </authorList>
    </citation>
    <scope>NUCLEOTIDE SEQUENCE [LARGE SCALE GENOMIC DNA]</scope>
    <source>
        <strain evidence="2 3">G9-8</strain>
    </source>
</reference>
<name>A0ABS9CT12_9RHOB</name>
<feature type="transmembrane region" description="Helical" evidence="1">
    <location>
        <begin position="205"/>
        <end position="231"/>
    </location>
</feature>
<evidence type="ECO:0000256" key="1">
    <source>
        <dbReference type="SAM" id="Phobius"/>
    </source>
</evidence>
<comment type="caution">
    <text evidence="2">The sequence shown here is derived from an EMBL/GenBank/DDBJ whole genome shotgun (WGS) entry which is preliminary data.</text>
</comment>
<feature type="transmembrane region" description="Helical" evidence="1">
    <location>
        <begin position="7"/>
        <end position="25"/>
    </location>
</feature>